<dbReference type="RefSeq" id="WP_237264148.1">
    <property type="nucleotide sequence ID" value="NZ_AP024202.1"/>
</dbReference>
<dbReference type="InterPro" id="IPR025991">
    <property type="entry name" value="Chemoreceptor_zinc-bind_dom"/>
</dbReference>
<dbReference type="EMBL" id="AP024202">
    <property type="protein sequence ID" value="BCN93182.1"/>
    <property type="molecule type" value="Genomic_DNA"/>
</dbReference>
<protein>
    <recommendedName>
        <fullName evidence="1">Chemoreceptor zinc-binding domain-containing protein</fullName>
    </recommendedName>
</protein>
<gene>
    <name evidence="2" type="ORF">THMIRHAM_09670</name>
</gene>
<keyword evidence="3" id="KW-1185">Reference proteome</keyword>
<sequence>MTKKDIVIQLRAAKAAHIQWRAYAQAIINGFSVDQNHVPVIHTNCKFGQWYYGKGQMLSSLPGYSAIDAPHAMLHQVYMEIFKLIFGEVKKPKGLFAALFTSTDKLREKNMKSAQEQMAKLVEISELLLSAINTLEKQVMELSDEEIEALY</sequence>
<accession>A0ABM7MCW3</accession>
<dbReference type="Pfam" id="PF13682">
    <property type="entry name" value="CZB"/>
    <property type="match status" value="1"/>
</dbReference>
<dbReference type="Gene3D" id="1.20.120.30">
    <property type="entry name" value="Aspartate receptor, ligand-binding domain"/>
    <property type="match status" value="1"/>
</dbReference>
<proteinExistence type="predicted"/>
<feature type="domain" description="Chemoreceptor zinc-binding" evidence="1">
    <location>
        <begin position="17"/>
        <end position="81"/>
    </location>
</feature>
<dbReference type="Proteomes" id="UP001054820">
    <property type="component" value="Chromosome"/>
</dbReference>
<name>A0ABM7MCW3_9GAMM</name>
<evidence type="ECO:0000313" key="2">
    <source>
        <dbReference type="EMBL" id="BCN93182.1"/>
    </source>
</evidence>
<organism evidence="2 3">
    <name type="scientific">Thiomicrorhabdus immobilis</name>
    <dbReference type="NCBI Taxonomy" id="2791037"/>
    <lineage>
        <taxon>Bacteria</taxon>
        <taxon>Pseudomonadati</taxon>
        <taxon>Pseudomonadota</taxon>
        <taxon>Gammaproteobacteria</taxon>
        <taxon>Thiotrichales</taxon>
        <taxon>Piscirickettsiaceae</taxon>
        <taxon>Thiomicrorhabdus</taxon>
    </lineage>
</organism>
<evidence type="ECO:0000313" key="3">
    <source>
        <dbReference type="Proteomes" id="UP001054820"/>
    </source>
</evidence>
<evidence type="ECO:0000259" key="1">
    <source>
        <dbReference type="Pfam" id="PF13682"/>
    </source>
</evidence>
<reference evidence="2" key="1">
    <citation type="journal article" date="2022" name="Arch. Microbiol.">
        <title>Thiomicrorhabdus immobilis sp. nov., a mesophilic sulfur-oxidizing bacterium isolated from sediment of a brackish lake in northern Japan.</title>
        <authorList>
            <person name="Kojima H."/>
            <person name="Mochizuki J."/>
            <person name="Kanda M."/>
            <person name="Watanabe T."/>
            <person name="Fukui M."/>
        </authorList>
    </citation>
    <scope>NUCLEOTIDE SEQUENCE</scope>
    <source>
        <strain evidence="2">Am19</strain>
    </source>
</reference>